<evidence type="ECO:0000313" key="2">
    <source>
        <dbReference type="EMBL" id="KOM34043.1"/>
    </source>
</evidence>
<dbReference type="Gramene" id="KOM34043">
    <property type="protein sequence ID" value="KOM34043"/>
    <property type="gene ID" value="LR48_Vigan02g019300"/>
</dbReference>
<dbReference type="AlphaFoldDB" id="A0A0L9TTY1"/>
<dbReference type="PANTHER" id="PTHR47003:SF11">
    <property type="entry name" value="PPR SUPERFAMILY PROTEIN"/>
    <property type="match status" value="1"/>
</dbReference>
<dbReference type="OrthoDB" id="185373at2759"/>
<evidence type="ECO:0000256" key="1">
    <source>
        <dbReference type="ARBA" id="ARBA00022737"/>
    </source>
</evidence>
<dbReference type="InterPro" id="IPR011990">
    <property type="entry name" value="TPR-like_helical_dom_sf"/>
</dbReference>
<accession>A0A0L9TTY1</accession>
<dbReference type="Pfam" id="PF01535">
    <property type="entry name" value="PPR"/>
    <property type="match status" value="2"/>
</dbReference>
<protein>
    <recommendedName>
        <fullName evidence="4">Pentatricopeptide repeat-containing protein</fullName>
    </recommendedName>
</protein>
<dbReference type="STRING" id="3914.A0A0L9TTY1"/>
<evidence type="ECO:0008006" key="4">
    <source>
        <dbReference type="Google" id="ProtNLM"/>
    </source>
</evidence>
<gene>
    <name evidence="2" type="ORF">LR48_Vigan02g019300</name>
</gene>
<organism evidence="2 3">
    <name type="scientific">Phaseolus angularis</name>
    <name type="common">Azuki bean</name>
    <name type="synonym">Vigna angularis</name>
    <dbReference type="NCBI Taxonomy" id="3914"/>
    <lineage>
        <taxon>Eukaryota</taxon>
        <taxon>Viridiplantae</taxon>
        <taxon>Streptophyta</taxon>
        <taxon>Embryophyta</taxon>
        <taxon>Tracheophyta</taxon>
        <taxon>Spermatophyta</taxon>
        <taxon>Magnoliopsida</taxon>
        <taxon>eudicotyledons</taxon>
        <taxon>Gunneridae</taxon>
        <taxon>Pentapetalae</taxon>
        <taxon>rosids</taxon>
        <taxon>fabids</taxon>
        <taxon>Fabales</taxon>
        <taxon>Fabaceae</taxon>
        <taxon>Papilionoideae</taxon>
        <taxon>50 kb inversion clade</taxon>
        <taxon>NPAAA clade</taxon>
        <taxon>indigoferoid/millettioid clade</taxon>
        <taxon>Phaseoleae</taxon>
        <taxon>Vigna</taxon>
    </lineage>
</organism>
<proteinExistence type="predicted"/>
<dbReference type="EMBL" id="CM003372">
    <property type="protein sequence ID" value="KOM34043.1"/>
    <property type="molecule type" value="Genomic_DNA"/>
</dbReference>
<reference evidence="3" key="1">
    <citation type="journal article" date="2015" name="Proc. Natl. Acad. Sci. U.S.A.">
        <title>Genome sequencing of adzuki bean (Vigna angularis) provides insight into high starch and low fat accumulation and domestication.</title>
        <authorList>
            <person name="Yang K."/>
            <person name="Tian Z."/>
            <person name="Chen C."/>
            <person name="Luo L."/>
            <person name="Zhao B."/>
            <person name="Wang Z."/>
            <person name="Yu L."/>
            <person name="Li Y."/>
            <person name="Sun Y."/>
            <person name="Li W."/>
            <person name="Chen Y."/>
            <person name="Li Y."/>
            <person name="Zhang Y."/>
            <person name="Ai D."/>
            <person name="Zhao J."/>
            <person name="Shang C."/>
            <person name="Ma Y."/>
            <person name="Wu B."/>
            <person name="Wang M."/>
            <person name="Gao L."/>
            <person name="Sun D."/>
            <person name="Zhang P."/>
            <person name="Guo F."/>
            <person name="Wang W."/>
            <person name="Li Y."/>
            <person name="Wang J."/>
            <person name="Varshney R.K."/>
            <person name="Wang J."/>
            <person name="Ling H.Q."/>
            <person name="Wan P."/>
        </authorList>
    </citation>
    <scope>NUCLEOTIDE SEQUENCE</scope>
    <source>
        <strain evidence="3">cv. Jingnong 6</strain>
    </source>
</reference>
<dbReference type="Proteomes" id="UP000053144">
    <property type="component" value="Chromosome 2"/>
</dbReference>
<name>A0A0L9TTY1_PHAAN</name>
<dbReference type="GO" id="GO:0008380">
    <property type="term" value="P:RNA splicing"/>
    <property type="evidence" value="ECO:0007669"/>
    <property type="project" value="InterPro"/>
</dbReference>
<dbReference type="InterPro" id="IPR044578">
    <property type="entry name" value="BIR6-like"/>
</dbReference>
<dbReference type="PANTHER" id="PTHR47003">
    <property type="entry name" value="OS01G0970900 PROTEIN"/>
    <property type="match status" value="1"/>
</dbReference>
<dbReference type="KEGG" id="var:108325715"/>
<evidence type="ECO:0000313" key="3">
    <source>
        <dbReference type="Proteomes" id="UP000053144"/>
    </source>
</evidence>
<keyword evidence="1" id="KW-0677">Repeat</keyword>
<sequence>MCSFDFDFITFKSTSTFSISNLIHNQFFDWVKESHSHCNFRHSTDTFNLMLDILAKFFEFDLCWHLIRRMHSRTSSSPNHTTFRVIFKRYVSAHLVQDAIDTFHHLEEFNLKDHTSFSHLIDALCEYKHVLEAQDFVFSKDTPVEATGNTKIHNMVFRGWFKLGWWSKCNEFWEEMDRKVLERTCIYNLHGYSVQSGKTLEGCQIVQRGYEEGFPIRCCGL</sequence>
<dbReference type="InterPro" id="IPR002885">
    <property type="entry name" value="PPR_rpt"/>
</dbReference>
<dbReference type="Gene3D" id="1.25.40.10">
    <property type="entry name" value="Tetratricopeptide repeat domain"/>
    <property type="match status" value="1"/>
</dbReference>